<name>A0ABW1G330_9ACTN</name>
<evidence type="ECO:0000259" key="1">
    <source>
        <dbReference type="Pfam" id="PF01636"/>
    </source>
</evidence>
<dbReference type="InterPro" id="IPR002575">
    <property type="entry name" value="Aminoglycoside_PTrfase"/>
</dbReference>
<dbReference type="EMBL" id="JBHSQJ010000074">
    <property type="protein sequence ID" value="MFC5909149.1"/>
    <property type="molecule type" value="Genomic_DNA"/>
</dbReference>
<dbReference type="RefSeq" id="WP_380584694.1">
    <property type="nucleotide sequence ID" value="NZ_JBHSQJ010000074.1"/>
</dbReference>
<dbReference type="Gene3D" id="3.90.1200.10">
    <property type="match status" value="1"/>
</dbReference>
<accession>A0ABW1G330</accession>
<feature type="domain" description="Aminoglycoside phosphotransferase" evidence="1">
    <location>
        <begin position="128"/>
        <end position="317"/>
    </location>
</feature>
<organism evidence="2 3">
    <name type="scientific">Streptacidiphilus monticola</name>
    <dbReference type="NCBI Taxonomy" id="2161674"/>
    <lineage>
        <taxon>Bacteria</taxon>
        <taxon>Bacillati</taxon>
        <taxon>Actinomycetota</taxon>
        <taxon>Actinomycetes</taxon>
        <taxon>Kitasatosporales</taxon>
        <taxon>Streptomycetaceae</taxon>
        <taxon>Streptacidiphilus</taxon>
    </lineage>
</organism>
<dbReference type="InterPro" id="IPR011009">
    <property type="entry name" value="Kinase-like_dom_sf"/>
</dbReference>
<dbReference type="PANTHER" id="PTHR21310">
    <property type="entry name" value="AMINOGLYCOSIDE PHOSPHOTRANSFERASE-RELATED-RELATED"/>
    <property type="match status" value="1"/>
</dbReference>
<evidence type="ECO:0000313" key="3">
    <source>
        <dbReference type="Proteomes" id="UP001596174"/>
    </source>
</evidence>
<dbReference type="Pfam" id="PF01636">
    <property type="entry name" value="APH"/>
    <property type="match status" value="1"/>
</dbReference>
<keyword evidence="3" id="KW-1185">Reference proteome</keyword>
<reference evidence="3" key="1">
    <citation type="journal article" date="2019" name="Int. J. Syst. Evol. Microbiol.">
        <title>The Global Catalogue of Microorganisms (GCM) 10K type strain sequencing project: providing services to taxonomists for standard genome sequencing and annotation.</title>
        <authorList>
            <consortium name="The Broad Institute Genomics Platform"/>
            <consortium name="The Broad Institute Genome Sequencing Center for Infectious Disease"/>
            <person name="Wu L."/>
            <person name="Ma J."/>
        </authorList>
    </citation>
    <scope>NUCLEOTIDE SEQUENCE [LARGE SCALE GENOMIC DNA]</scope>
    <source>
        <strain evidence="3">JCM 4816</strain>
    </source>
</reference>
<dbReference type="InterPro" id="IPR051678">
    <property type="entry name" value="AGP_Transferase"/>
</dbReference>
<proteinExistence type="predicted"/>
<protein>
    <submittedName>
        <fullName evidence="2">Phosphotransferase family protein</fullName>
    </submittedName>
</protein>
<dbReference type="PANTHER" id="PTHR21310:SF15">
    <property type="entry name" value="AMINOGLYCOSIDE PHOSPHOTRANSFERASE DOMAIN-CONTAINING PROTEIN"/>
    <property type="match status" value="1"/>
</dbReference>
<sequence length="420" mass="45178">MTTVVRETDTDRWRELLPAGGRFVALPSRQQPVLVAGLDTQVLGYVRTALLAAPPRSTVPDWAFGAARQALRVSALWRLAPRLVATGAHAPDATLARLVAAHGSRLLVLRHSHDPDARTLLLLFDPGRRWPSRAVKLPAGPEAADRVRAEASRLRTLGALPLGALRTTVPELVAQPDHGGLPALVTTALPGTPMLVAYHRLGHTSRPTAVRADFAAVEAWLASFQSATSSATGPLDVAPGLVDTFERRFSDDSADGPWRIEQLLALRRRLRRHRAARTASHGDLWPGNLLIAHGRVSGVVDWERLEPVGSPTRDLARFPVSYSHYLDRHTPPGAPVKGHHGLIAGDPAAAVAYALDGSGWYPDLVRAHLARGLARLGLPAACGRDAALAEVAALAAEATDDDFARRQLRVFDRLSGREPP</sequence>
<dbReference type="SUPFAM" id="SSF56112">
    <property type="entry name" value="Protein kinase-like (PK-like)"/>
    <property type="match status" value="1"/>
</dbReference>
<evidence type="ECO:0000313" key="2">
    <source>
        <dbReference type="EMBL" id="MFC5909149.1"/>
    </source>
</evidence>
<comment type="caution">
    <text evidence="2">The sequence shown here is derived from an EMBL/GenBank/DDBJ whole genome shotgun (WGS) entry which is preliminary data.</text>
</comment>
<gene>
    <name evidence="2" type="ORF">ACFP3V_18240</name>
</gene>
<dbReference type="Proteomes" id="UP001596174">
    <property type="component" value="Unassembled WGS sequence"/>
</dbReference>